<dbReference type="InterPro" id="IPR000669">
    <property type="entry name" value="Mannitol_DH"/>
</dbReference>
<dbReference type="RefSeq" id="WP_211336122.1">
    <property type="nucleotide sequence ID" value="NZ_RKHK01000001.1"/>
</dbReference>
<dbReference type="InterPro" id="IPR013131">
    <property type="entry name" value="Mannitol_DH_N"/>
</dbReference>
<protein>
    <recommendedName>
        <fullName evidence="3">Mannitol-1-phosphate 5-dehydrogenase</fullName>
        <ecNumber evidence="2">1.1.1.17</ecNumber>
    </recommendedName>
</protein>
<dbReference type="GO" id="GO:0019594">
    <property type="term" value="P:mannitol metabolic process"/>
    <property type="evidence" value="ECO:0007669"/>
    <property type="project" value="InterPro"/>
</dbReference>
<comment type="caution">
    <text evidence="9">The sequence shown here is derived from an EMBL/GenBank/DDBJ whole genome shotgun (WGS) entry which is preliminary data.</text>
</comment>
<organism evidence="9 10">
    <name type="scientific">Bogoriella caseilytica</name>
    <dbReference type="NCBI Taxonomy" id="56055"/>
    <lineage>
        <taxon>Bacteria</taxon>
        <taxon>Bacillati</taxon>
        <taxon>Actinomycetota</taxon>
        <taxon>Actinomycetes</taxon>
        <taxon>Micrococcales</taxon>
        <taxon>Bogoriellaceae</taxon>
        <taxon>Bogoriella</taxon>
    </lineage>
</organism>
<dbReference type="GO" id="GO:0008926">
    <property type="term" value="F:mannitol-1-phosphate 5-dehydrogenase activity"/>
    <property type="evidence" value="ECO:0007669"/>
    <property type="project" value="UniProtKB-EC"/>
</dbReference>
<evidence type="ECO:0000313" key="10">
    <source>
        <dbReference type="Proteomes" id="UP000280668"/>
    </source>
</evidence>
<dbReference type="PANTHER" id="PTHR43362">
    <property type="entry name" value="MANNITOL DEHYDROGENASE DSF1-RELATED"/>
    <property type="match status" value="1"/>
</dbReference>
<dbReference type="PANTHER" id="PTHR43362:SF1">
    <property type="entry name" value="MANNITOL DEHYDROGENASE 2-RELATED"/>
    <property type="match status" value="1"/>
</dbReference>
<name>A0A3N2BFU3_9MICO</name>
<evidence type="ECO:0000256" key="2">
    <source>
        <dbReference type="ARBA" id="ARBA00012939"/>
    </source>
</evidence>
<dbReference type="InterPro" id="IPR050988">
    <property type="entry name" value="Mannitol_DH/Oxidoreductase"/>
</dbReference>
<accession>A0A3N2BFU3</accession>
<dbReference type="PRINTS" id="PR00084">
    <property type="entry name" value="MTLDHDRGNASE"/>
</dbReference>
<keyword evidence="10" id="KW-1185">Reference proteome</keyword>
<comment type="similarity">
    <text evidence="1">Belongs to the mannitol dehydrogenase family.</text>
</comment>
<dbReference type="AlphaFoldDB" id="A0A3N2BFU3"/>
<dbReference type="Pfam" id="PF01232">
    <property type="entry name" value="Mannitol_dh"/>
    <property type="match status" value="1"/>
</dbReference>
<dbReference type="EMBL" id="RKHK01000001">
    <property type="protein sequence ID" value="ROR74122.1"/>
    <property type="molecule type" value="Genomic_DNA"/>
</dbReference>
<evidence type="ECO:0000256" key="3">
    <source>
        <dbReference type="ARBA" id="ARBA00016219"/>
    </source>
</evidence>
<evidence type="ECO:0000256" key="4">
    <source>
        <dbReference type="ARBA" id="ARBA00023002"/>
    </source>
</evidence>
<keyword evidence="4" id="KW-0560">Oxidoreductase</keyword>
<dbReference type="Gene3D" id="3.40.50.720">
    <property type="entry name" value="NAD(P)-binding Rossmann-like Domain"/>
    <property type="match status" value="1"/>
</dbReference>
<evidence type="ECO:0000256" key="6">
    <source>
        <dbReference type="ARBA" id="ARBA00048615"/>
    </source>
</evidence>
<dbReference type="InterPro" id="IPR013118">
    <property type="entry name" value="Mannitol_DH_C"/>
</dbReference>
<reference evidence="9 10" key="1">
    <citation type="submission" date="2018-11" db="EMBL/GenBank/DDBJ databases">
        <title>Sequencing the genomes of 1000 actinobacteria strains.</title>
        <authorList>
            <person name="Klenk H.-P."/>
        </authorList>
    </citation>
    <scope>NUCLEOTIDE SEQUENCE [LARGE SCALE GENOMIC DNA]</scope>
    <source>
        <strain evidence="9 10">DSM 11294</strain>
    </source>
</reference>
<gene>
    <name evidence="9" type="ORF">EDD31_2521</name>
</gene>
<comment type="catalytic activity">
    <reaction evidence="6">
        <text>D-mannitol 1-phosphate + NAD(+) = beta-D-fructose 6-phosphate + NADH + H(+)</text>
        <dbReference type="Rhea" id="RHEA:19661"/>
        <dbReference type="ChEBI" id="CHEBI:15378"/>
        <dbReference type="ChEBI" id="CHEBI:57540"/>
        <dbReference type="ChEBI" id="CHEBI:57634"/>
        <dbReference type="ChEBI" id="CHEBI:57945"/>
        <dbReference type="ChEBI" id="CHEBI:61381"/>
        <dbReference type="EC" id="1.1.1.17"/>
    </reaction>
</comment>
<dbReference type="InterPro" id="IPR023027">
    <property type="entry name" value="Mannitol_DH_CS"/>
</dbReference>
<feature type="domain" description="Mannitol dehydrogenase N-terminal" evidence="7">
    <location>
        <begin position="25"/>
        <end position="274"/>
    </location>
</feature>
<feature type="domain" description="Mannitol dehydrogenase C-terminal" evidence="8">
    <location>
        <begin position="285"/>
        <end position="472"/>
    </location>
</feature>
<keyword evidence="5" id="KW-0520">NAD</keyword>
<dbReference type="InterPro" id="IPR036291">
    <property type="entry name" value="NAD(P)-bd_dom_sf"/>
</dbReference>
<dbReference type="Gene3D" id="1.10.1040.10">
    <property type="entry name" value="N-(1-d-carboxylethyl)-l-norvaline Dehydrogenase, domain 2"/>
    <property type="match status" value="1"/>
</dbReference>
<dbReference type="Pfam" id="PF08125">
    <property type="entry name" value="Mannitol_dh_C"/>
    <property type="match status" value="1"/>
</dbReference>
<proteinExistence type="inferred from homology"/>
<dbReference type="PROSITE" id="PS00974">
    <property type="entry name" value="MANNITOL_DHGENASE"/>
    <property type="match status" value="1"/>
</dbReference>
<sequence>MNPLLNAATAPHAFLTHHLDALTPGIVHLGLGNFHRAHQATYTAAALAVEPGPWGIIGAASRSRRVVDAMRAQDLLYTVTEISPSGTAFHIPAVHTEVLVASEETERLIGALADPRTRIISLTVTESGYTFDPETGSLDVAHPDVQSDLRLSYAPRTPLGQMVNGLRQRLRSGGAPVTILSCDNLGSNGARTRELIHEFVAALPGAEGQELQAWLGDHVSFPNSMVDRIVPATTAETRAAVRSGLGLEDAVPVPAEPFGMWIIEDDFAAGRPAWGRVGATFSDQVSRYENMKLRLLNGTHSLIAYLGALSEKLTIPESVAQPHIEGAARSILRHEYLPTLELPEGVDIVDYEEQLFSRWRNTALGHRTSQVGTDGSVKLPQRVTEPVLQHLGQGVMPHHLALTVAAYVACVAPPAGFEPGPQARAIQDPATDRLQALAARHPQPASLMRAVFESGQVFPAVLADQADFVNRAGDLLDVIIAHGPHAAVREAATSSSSLSPRTNP</sequence>
<evidence type="ECO:0000256" key="5">
    <source>
        <dbReference type="ARBA" id="ARBA00023027"/>
    </source>
</evidence>
<evidence type="ECO:0000313" key="9">
    <source>
        <dbReference type="EMBL" id="ROR74122.1"/>
    </source>
</evidence>
<dbReference type="EC" id="1.1.1.17" evidence="2"/>
<evidence type="ECO:0000259" key="8">
    <source>
        <dbReference type="Pfam" id="PF08125"/>
    </source>
</evidence>
<evidence type="ECO:0000256" key="1">
    <source>
        <dbReference type="ARBA" id="ARBA00006541"/>
    </source>
</evidence>
<dbReference type="SUPFAM" id="SSF48179">
    <property type="entry name" value="6-phosphogluconate dehydrogenase C-terminal domain-like"/>
    <property type="match status" value="1"/>
</dbReference>
<dbReference type="InterPro" id="IPR013328">
    <property type="entry name" value="6PGD_dom2"/>
</dbReference>
<dbReference type="Proteomes" id="UP000280668">
    <property type="component" value="Unassembled WGS sequence"/>
</dbReference>
<evidence type="ECO:0000259" key="7">
    <source>
        <dbReference type="Pfam" id="PF01232"/>
    </source>
</evidence>
<dbReference type="InterPro" id="IPR008927">
    <property type="entry name" value="6-PGluconate_DH-like_C_sf"/>
</dbReference>
<dbReference type="SUPFAM" id="SSF51735">
    <property type="entry name" value="NAD(P)-binding Rossmann-fold domains"/>
    <property type="match status" value="1"/>
</dbReference>